<sequence>MNSSGKVLILGASGGIGGEVARRLVADNWQVRALKRGAQIRDPEDGIQWIAGDALDGGQVAAAAAGCDVIVHAVNPPGYRHWRQQVLPMLRNTLQAANGSGRL</sequence>
<proteinExistence type="predicted"/>
<evidence type="ECO:0000313" key="2">
    <source>
        <dbReference type="EMBL" id="STT48166.1"/>
    </source>
</evidence>
<evidence type="ECO:0000259" key="1">
    <source>
        <dbReference type="Pfam" id="PF13460"/>
    </source>
</evidence>
<dbReference type="GO" id="GO:0016853">
    <property type="term" value="F:isomerase activity"/>
    <property type="evidence" value="ECO:0007669"/>
    <property type="project" value="UniProtKB-KW"/>
</dbReference>
<evidence type="ECO:0000313" key="3">
    <source>
        <dbReference type="Proteomes" id="UP000255099"/>
    </source>
</evidence>
<dbReference type="AlphaFoldDB" id="A0A377VZQ8"/>
<organism evidence="2 3">
    <name type="scientific">Klebsiella pneumoniae</name>
    <dbReference type="NCBI Taxonomy" id="573"/>
    <lineage>
        <taxon>Bacteria</taxon>
        <taxon>Pseudomonadati</taxon>
        <taxon>Pseudomonadota</taxon>
        <taxon>Gammaproteobacteria</taxon>
        <taxon>Enterobacterales</taxon>
        <taxon>Enterobacteriaceae</taxon>
        <taxon>Klebsiella/Raoultella group</taxon>
        <taxon>Klebsiella</taxon>
        <taxon>Klebsiella pneumoniae complex</taxon>
    </lineage>
</organism>
<dbReference type="Gene3D" id="3.40.50.720">
    <property type="entry name" value="NAD(P)-binding Rossmann-like Domain"/>
    <property type="match status" value="1"/>
</dbReference>
<dbReference type="Proteomes" id="UP000255099">
    <property type="component" value="Unassembled WGS sequence"/>
</dbReference>
<gene>
    <name evidence="2" type="ORF">NCTC9637_03105</name>
</gene>
<dbReference type="InterPro" id="IPR016040">
    <property type="entry name" value="NAD(P)-bd_dom"/>
</dbReference>
<dbReference type="EMBL" id="UGLB01000003">
    <property type="protein sequence ID" value="STT48166.1"/>
    <property type="molecule type" value="Genomic_DNA"/>
</dbReference>
<dbReference type="SUPFAM" id="SSF51735">
    <property type="entry name" value="NAD(P)-binding Rossmann-fold domains"/>
    <property type="match status" value="1"/>
</dbReference>
<accession>A0A377VZQ8</accession>
<dbReference type="InterPro" id="IPR036291">
    <property type="entry name" value="NAD(P)-bd_dom_sf"/>
</dbReference>
<reference evidence="2 3" key="1">
    <citation type="submission" date="2018-06" db="EMBL/GenBank/DDBJ databases">
        <authorList>
            <consortium name="Pathogen Informatics"/>
            <person name="Doyle S."/>
        </authorList>
    </citation>
    <scope>NUCLEOTIDE SEQUENCE [LARGE SCALE GENOMIC DNA]</scope>
    <source>
        <strain evidence="2 3">NCTC9637</strain>
    </source>
</reference>
<protein>
    <submittedName>
        <fullName evidence="2">3-beta hydroxysteroid dehydrogenase/isomerase family protein</fullName>
    </submittedName>
</protein>
<keyword evidence="2" id="KW-0413">Isomerase</keyword>
<dbReference type="Pfam" id="PF13460">
    <property type="entry name" value="NAD_binding_10"/>
    <property type="match status" value="1"/>
</dbReference>
<feature type="domain" description="NAD(P)-binding" evidence="1">
    <location>
        <begin position="11"/>
        <end position="98"/>
    </location>
</feature>
<name>A0A377VZQ8_KLEPN</name>